<evidence type="ECO:0000256" key="6">
    <source>
        <dbReference type="ARBA" id="ARBA00023004"/>
    </source>
</evidence>
<feature type="domain" description="2Fe-2S ferredoxin-type" evidence="8">
    <location>
        <begin position="2"/>
        <end position="80"/>
    </location>
</feature>
<dbReference type="FunFam" id="3.30.70.20:FF:000035">
    <property type="entry name" value="Iron hydrogenase 1"/>
    <property type="match status" value="1"/>
</dbReference>
<organism evidence="11 12">
    <name type="scientific">Proteiniborus ethanoligenes</name>
    <dbReference type="NCBI Taxonomy" id="415015"/>
    <lineage>
        <taxon>Bacteria</taxon>
        <taxon>Bacillati</taxon>
        <taxon>Bacillota</taxon>
        <taxon>Clostridia</taxon>
        <taxon>Eubacteriales</taxon>
        <taxon>Proteiniborus</taxon>
    </lineage>
</organism>
<dbReference type="Pfam" id="PF02256">
    <property type="entry name" value="Fe_hyd_SSU"/>
    <property type="match status" value="1"/>
</dbReference>
<dbReference type="SUPFAM" id="SSF54862">
    <property type="entry name" value="4Fe-4S ferredoxins"/>
    <property type="match status" value="1"/>
</dbReference>
<evidence type="ECO:0000259" key="10">
    <source>
        <dbReference type="PROSITE" id="PS51839"/>
    </source>
</evidence>
<keyword evidence="2" id="KW-0001">2Fe-2S</keyword>
<name>A0A1H3NKG0_9FIRM</name>
<keyword evidence="7" id="KW-0411">Iron-sulfur</keyword>
<dbReference type="Pfam" id="PF10588">
    <property type="entry name" value="NADH-G_4Fe-4S_3"/>
    <property type="match status" value="1"/>
</dbReference>
<dbReference type="Gene3D" id="3.30.70.20">
    <property type="match status" value="1"/>
</dbReference>
<sequence length="585" mass="64292">MSNVTITIDNKKIQVPADSTVLDAARAIGIDIPTLCFLKDINEVGACRMCLVEVEGARALQTSCVLPVSEGMVVKTNTKAVREARKATLELLLSNHNRECLMCARNGNCELQTLSNEMGIKEIPFEGEKTESTLDLSSHSIVRDTSKCIVCGRCVSVCNNVQQVGVLGFSNRGFETTVGPVFDKGISEVACINCGQCIAVCPVAALREKDAIDYVWDALENPNKHVVVQTAPAVRAALGEEFGLPMGTSVTGKMAASLRRLGFDKVFDTDFAADLTILEEGYELLSRLKNNGKLPMITSCSPGWIKFCEHYYPEFLDNLSTCKSPHEMLGALIKSYYAEKNNIKPEDIYVVSIMPCTAKKFEAKREELAATGYPDVDAVLTTRELAKMIKEARIDFNNLEDEDFDDVLGESTGAGVIFGATGGVMEAALRTVAEVVTGKELENIDFKQVRGTEGIKEAEIDLGELKVKVAVAHSTGKAKELLEKVKSGEKEYHFIEVMGCPGGCVTGGGQPYISAKDRYTKDVMKTRAKALYNEDMGKAIRKSHENPMIKKIYDEFLEKPNSHKAHQLLHTHYIKRDKYIVNINN</sequence>
<feature type="domain" description="4Fe-4S ferredoxin-type" evidence="9">
    <location>
        <begin position="178"/>
        <end position="211"/>
    </location>
</feature>
<dbReference type="Proteomes" id="UP000198625">
    <property type="component" value="Unassembled WGS sequence"/>
</dbReference>
<dbReference type="GO" id="GO:0008901">
    <property type="term" value="F:ferredoxin hydrogenase activity"/>
    <property type="evidence" value="ECO:0007669"/>
    <property type="project" value="InterPro"/>
</dbReference>
<keyword evidence="1" id="KW-0004">4Fe-4S</keyword>
<evidence type="ECO:0000313" key="12">
    <source>
        <dbReference type="Proteomes" id="UP000198625"/>
    </source>
</evidence>
<keyword evidence="5" id="KW-0560">Oxidoreductase</keyword>
<dbReference type="NCBIfam" id="NF040763">
    <property type="entry name" value="FeFe_hydrog_A6"/>
    <property type="match status" value="1"/>
</dbReference>
<dbReference type="SMART" id="SM00929">
    <property type="entry name" value="NADH-G_4Fe-4S_3"/>
    <property type="match status" value="1"/>
</dbReference>
<evidence type="ECO:0000259" key="8">
    <source>
        <dbReference type="PROSITE" id="PS51085"/>
    </source>
</evidence>
<dbReference type="SUPFAM" id="SSF54292">
    <property type="entry name" value="2Fe-2S ferredoxin-like"/>
    <property type="match status" value="1"/>
</dbReference>
<dbReference type="InterPro" id="IPR036010">
    <property type="entry name" value="2Fe-2S_ferredoxin-like_sf"/>
</dbReference>
<dbReference type="InterPro" id="IPR001041">
    <property type="entry name" value="2Fe-2S_ferredoxin-type"/>
</dbReference>
<dbReference type="PROSITE" id="PS51085">
    <property type="entry name" value="2FE2S_FER_2"/>
    <property type="match status" value="1"/>
</dbReference>
<dbReference type="RefSeq" id="WP_091728490.1">
    <property type="nucleotide sequence ID" value="NZ_FNQE01000010.1"/>
</dbReference>
<evidence type="ECO:0000256" key="3">
    <source>
        <dbReference type="ARBA" id="ARBA00022723"/>
    </source>
</evidence>
<keyword evidence="6" id="KW-0408">Iron</keyword>
<evidence type="ECO:0000313" key="11">
    <source>
        <dbReference type="EMBL" id="SDY89160.1"/>
    </source>
</evidence>
<gene>
    <name evidence="11" type="ORF">SAMN05660462_01165</name>
</gene>
<dbReference type="Gene3D" id="3.40.50.1780">
    <property type="match status" value="1"/>
</dbReference>
<dbReference type="InterPro" id="IPR013352">
    <property type="entry name" value="Fe_hydrogenase_subset"/>
</dbReference>
<dbReference type="InterPro" id="IPR049830">
    <property type="entry name" value="HndD"/>
</dbReference>
<dbReference type="InterPro" id="IPR036991">
    <property type="entry name" value="Fe_hydrogenase_ssu_sf"/>
</dbReference>
<dbReference type="AlphaFoldDB" id="A0A1H3NKG0"/>
<dbReference type="Gene3D" id="3.10.20.740">
    <property type="match status" value="1"/>
</dbReference>
<reference evidence="11 12" key="1">
    <citation type="submission" date="2016-10" db="EMBL/GenBank/DDBJ databases">
        <authorList>
            <person name="de Groot N.N."/>
        </authorList>
    </citation>
    <scope>NUCLEOTIDE SEQUENCE [LARGE SCALE GENOMIC DNA]</scope>
    <source>
        <strain evidence="11 12">DSM 21650</strain>
    </source>
</reference>
<dbReference type="OrthoDB" id="9805142at2"/>
<dbReference type="InterPro" id="IPR050340">
    <property type="entry name" value="Cytosolic_Fe-S_CAF"/>
</dbReference>
<dbReference type="GO" id="GO:0051537">
    <property type="term" value="F:2 iron, 2 sulfur cluster binding"/>
    <property type="evidence" value="ECO:0007669"/>
    <property type="project" value="UniProtKB-KW"/>
</dbReference>
<evidence type="ECO:0000256" key="4">
    <source>
        <dbReference type="ARBA" id="ARBA00022737"/>
    </source>
</evidence>
<dbReference type="PROSITE" id="PS51379">
    <property type="entry name" value="4FE4S_FER_2"/>
    <property type="match status" value="2"/>
</dbReference>
<dbReference type="InterPro" id="IPR004108">
    <property type="entry name" value="Fe_hydrogenase_lsu_C"/>
</dbReference>
<dbReference type="PROSITE" id="PS00198">
    <property type="entry name" value="4FE4S_FER_1"/>
    <property type="match status" value="1"/>
</dbReference>
<dbReference type="PROSITE" id="PS51839">
    <property type="entry name" value="4FE4S_HC3"/>
    <property type="match status" value="1"/>
</dbReference>
<dbReference type="GO" id="GO:0051539">
    <property type="term" value="F:4 iron, 4 sulfur cluster binding"/>
    <property type="evidence" value="ECO:0007669"/>
    <property type="project" value="UniProtKB-KW"/>
</dbReference>
<keyword evidence="3" id="KW-0479">Metal-binding</keyword>
<dbReference type="GO" id="GO:0005506">
    <property type="term" value="F:iron ion binding"/>
    <property type="evidence" value="ECO:0007669"/>
    <property type="project" value="InterPro"/>
</dbReference>
<dbReference type="InterPro" id="IPR009016">
    <property type="entry name" value="Fe_hydrogenase"/>
</dbReference>
<dbReference type="Pfam" id="PF12838">
    <property type="entry name" value="Fer4_7"/>
    <property type="match status" value="1"/>
</dbReference>
<protein>
    <submittedName>
        <fullName evidence="11">NAD(P)-dependent iron-only hydrogenase catalytic subunit</fullName>
    </submittedName>
</protein>
<dbReference type="SMART" id="SM00902">
    <property type="entry name" value="Fe_hyd_SSU"/>
    <property type="match status" value="1"/>
</dbReference>
<dbReference type="EMBL" id="FNQE01000010">
    <property type="protein sequence ID" value="SDY89160.1"/>
    <property type="molecule type" value="Genomic_DNA"/>
</dbReference>
<evidence type="ECO:0000259" key="9">
    <source>
        <dbReference type="PROSITE" id="PS51379"/>
    </source>
</evidence>
<dbReference type="CDD" id="cd00207">
    <property type="entry name" value="fer2"/>
    <property type="match status" value="1"/>
</dbReference>
<evidence type="ECO:0000256" key="7">
    <source>
        <dbReference type="ARBA" id="ARBA00023014"/>
    </source>
</evidence>
<dbReference type="FunFam" id="3.10.20.740:FF:000005">
    <property type="entry name" value="NADH:ubiquinone oxidoreductase subunit"/>
    <property type="match status" value="1"/>
</dbReference>
<dbReference type="SUPFAM" id="SSF53920">
    <property type="entry name" value="Fe-only hydrogenase"/>
    <property type="match status" value="1"/>
</dbReference>
<dbReference type="Pfam" id="PF13510">
    <property type="entry name" value="Fer2_4"/>
    <property type="match status" value="1"/>
</dbReference>
<dbReference type="Gene3D" id="4.10.260.20">
    <property type="entry name" value="Iron hydrogenase, small subunit"/>
    <property type="match status" value="1"/>
</dbReference>
<evidence type="ECO:0000256" key="1">
    <source>
        <dbReference type="ARBA" id="ARBA00022485"/>
    </source>
</evidence>
<dbReference type="InterPro" id="IPR017896">
    <property type="entry name" value="4Fe4S_Fe-S-bd"/>
</dbReference>
<evidence type="ECO:0000256" key="5">
    <source>
        <dbReference type="ARBA" id="ARBA00023002"/>
    </source>
</evidence>
<dbReference type="InterPro" id="IPR017900">
    <property type="entry name" value="4Fe4S_Fe_S_CS"/>
</dbReference>
<dbReference type="STRING" id="415015.SAMN05660462_01165"/>
<proteinExistence type="predicted"/>
<dbReference type="PANTHER" id="PTHR11615">
    <property type="entry name" value="NITRATE, FORMATE, IRON DEHYDROGENASE"/>
    <property type="match status" value="1"/>
</dbReference>
<dbReference type="InterPro" id="IPR003149">
    <property type="entry name" value="Fe_hydrogenase_ssu"/>
</dbReference>
<dbReference type="NCBIfam" id="TIGR02512">
    <property type="entry name" value="FeFe_hydrog_A"/>
    <property type="match status" value="1"/>
</dbReference>
<evidence type="ECO:0000256" key="2">
    <source>
        <dbReference type="ARBA" id="ARBA00022714"/>
    </source>
</evidence>
<dbReference type="Gene3D" id="3.40.950.10">
    <property type="entry name" value="Fe-only Hydrogenase (Larger Subunit), Chain L, domain 3"/>
    <property type="match status" value="1"/>
</dbReference>
<keyword evidence="12" id="KW-1185">Reference proteome</keyword>
<dbReference type="InterPro" id="IPR019574">
    <property type="entry name" value="NADH_UbQ_OxRdtase_Gsu_4Fe4S-bd"/>
</dbReference>
<feature type="domain" description="4Fe-4S ferredoxin-type" evidence="9">
    <location>
        <begin position="139"/>
        <end position="169"/>
    </location>
</feature>
<accession>A0A1H3NKG0</accession>
<keyword evidence="4" id="KW-0677">Repeat</keyword>
<dbReference type="Pfam" id="PF02906">
    <property type="entry name" value="Fe_hyd_lg_C"/>
    <property type="match status" value="1"/>
</dbReference>
<feature type="domain" description="4Fe-4S His(Cys)3-ligated-type" evidence="10">
    <location>
        <begin position="80"/>
        <end position="119"/>
    </location>
</feature>